<dbReference type="Pfam" id="PF13641">
    <property type="entry name" value="Glyco_tranf_2_3"/>
    <property type="match status" value="1"/>
</dbReference>
<accession>A0ABP9X7Y2</accession>
<proteinExistence type="inferred from homology"/>
<dbReference type="InterPro" id="IPR029044">
    <property type="entry name" value="Nucleotide-diphossugar_trans"/>
</dbReference>
<keyword evidence="7" id="KW-1185">Reference proteome</keyword>
<comment type="caution">
    <text evidence="6">The sequence shown here is derived from an EMBL/GenBank/DDBJ whole genome shotgun (WGS) entry which is preliminary data.</text>
</comment>
<keyword evidence="5" id="KW-0812">Transmembrane</keyword>
<sequence>MVIQQHYPMVRLLENTNTGYAGGNNYGAALARGEYLVFLNPDTVVMPGAIDALLGPLRTDPMIGLTTACLVHHDHPQQVNACGNQMHYTGLAYCRGANQPRTDYQTSTYVDAVSGAACAIRRSLFTTLGGFDPQFFMYVEDSDLSLRVRLHGLQCFYVAEAVIHHKYQLNYTAQKAFLIERNRYSMLIKNFSPSVLVRLLPGLLIAEIITGSYFLLRGPRYWGIKPRLYQHIWRYLRTVSAPPTTEAQERAVIQQLSSQLDFQSIQQGWLTRWLAWLVNPLLHLAHRFAGGWS</sequence>
<dbReference type="EMBL" id="BAABRU010000028">
    <property type="protein sequence ID" value="GAA5530968.1"/>
    <property type="molecule type" value="Genomic_DNA"/>
</dbReference>
<dbReference type="SUPFAM" id="SSF53448">
    <property type="entry name" value="Nucleotide-diphospho-sugar transferases"/>
    <property type="match status" value="1"/>
</dbReference>
<gene>
    <name evidence="6" type="ORF">Hgul01_04792</name>
</gene>
<protein>
    <recommendedName>
        <fullName evidence="8">Glycosyltransferase 2-like domain-containing protein</fullName>
    </recommendedName>
</protein>
<dbReference type="Proteomes" id="UP001428290">
    <property type="component" value="Unassembled WGS sequence"/>
</dbReference>
<evidence type="ECO:0000256" key="2">
    <source>
        <dbReference type="ARBA" id="ARBA00006739"/>
    </source>
</evidence>
<dbReference type="PANTHER" id="PTHR43179">
    <property type="entry name" value="RHAMNOSYLTRANSFERASE WBBL"/>
    <property type="match status" value="1"/>
</dbReference>
<feature type="transmembrane region" description="Helical" evidence="5">
    <location>
        <begin position="195"/>
        <end position="216"/>
    </location>
</feature>
<dbReference type="Gene3D" id="3.90.550.10">
    <property type="entry name" value="Spore Coat Polysaccharide Biosynthesis Protein SpsA, Chain A"/>
    <property type="match status" value="1"/>
</dbReference>
<keyword evidence="5" id="KW-0472">Membrane</keyword>
<evidence type="ECO:0000256" key="5">
    <source>
        <dbReference type="SAM" id="Phobius"/>
    </source>
</evidence>
<name>A0ABP9X7Y2_9CHLR</name>
<keyword evidence="5" id="KW-1133">Transmembrane helix</keyword>
<keyword evidence="4" id="KW-0808">Transferase</keyword>
<evidence type="ECO:0000256" key="3">
    <source>
        <dbReference type="ARBA" id="ARBA00022676"/>
    </source>
</evidence>
<keyword evidence="3" id="KW-0328">Glycosyltransferase</keyword>
<comment type="similarity">
    <text evidence="2">Belongs to the glycosyltransferase 2 family.</text>
</comment>
<dbReference type="CDD" id="cd04186">
    <property type="entry name" value="GT_2_like_c"/>
    <property type="match status" value="1"/>
</dbReference>
<evidence type="ECO:0000256" key="4">
    <source>
        <dbReference type="ARBA" id="ARBA00022679"/>
    </source>
</evidence>
<comment type="pathway">
    <text evidence="1">Cell wall biogenesis; cell wall polysaccharide biosynthesis.</text>
</comment>
<dbReference type="PANTHER" id="PTHR43179:SF12">
    <property type="entry name" value="GALACTOFURANOSYLTRANSFERASE GLFT2"/>
    <property type="match status" value="1"/>
</dbReference>
<reference evidence="6 7" key="1">
    <citation type="submission" date="2024-02" db="EMBL/GenBank/DDBJ databases">
        <title>Herpetosiphon gulosus NBRC 112829.</title>
        <authorList>
            <person name="Ichikawa N."/>
            <person name="Katano-Makiyama Y."/>
            <person name="Hidaka K."/>
        </authorList>
    </citation>
    <scope>NUCLEOTIDE SEQUENCE [LARGE SCALE GENOMIC DNA]</scope>
    <source>
        <strain evidence="6 7">NBRC 112829</strain>
    </source>
</reference>
<evidence type="ECO:0000313" key="7">
    <source>
        <dbReference type="Proteomes" id="UP001428290"/>
    </source>
</evidence>
<evidence type="ECO:0000313" key="6">
    <source>
        <dbReference type="EMBL" id="GAA5530968.1"/>
    </source>
</evidence>
<organism evidence="6 7">
    <name type="scientific">Herpetosiphon gulosus</name>
    <dbReference type="NCBI Taxonomy" id="1973496"/>
    <lineage>
        <taxon>Bacteria</taxon>
        <taxon>Bacillati</taxon>
        <taxon>Chloroflexota</taxon>
        <taxon>Chloroflexia</taxon>
        <taxon>Herpetosiphonales</taxon>
        <taxon>Herpetosiphonaceae</taxon>
        <taxon>Herpetosiphon</taxon>
    </lineage>
</organism>
<evidence type="ECO:0008006" key="8">
    <source>
        <dbReference type="Google" id="ProtNLM"/>
    </source>
</evidence>
<evidence type="ECO:0000256" key="1">
    <source>
        <dbReference type="ARBA" id="ARBA00004776"/>
    </source>
</evidence>